<dbReference type="Gene3D" id="3.30.1680.30">
    <property type="match status" value="1"/>
</dbReference>
<keyword evidence="5 11" id="KW-0732">Signal</keyword>
<evidence type="ECO:0000256" key="6">
    <source>
        <dbReference type="ARBA" id="ARBA00023136"/>
    </source>
</evidence>
<dbReference type="VEuPathDB" id="TriTrypDB:Tb927.11.20390"/>
<evidence type="ECO:0000256" key="1">
    <source>
        <dbReference type="ARBA" id="ARBA00002523"/>
    </source>
</evidence>
<keyword evidence="7" id="KW-0325">Glycoprotein</keyword>
<feature type="domain" description="Trypanosome variant surface glycoprotein C-terminal" evidence="12">
    <location>
        <begin position="403"/>
        <end position="521"/>
    </location>
</feature>
<feature type="chain" id="PRO_5004057497" evidence="11">
    <location>
        <begin position="28"/>
        <end position="522"/>
    </location>
</feature>
<dbReference type="AlphaFoldDB" id="M4SWX3"/>
<dbReference type="InterPro" id="IPR025932">
    <property type="entry name" value="Trypano_VSG_B_N_dom"/>
</dbReference>
<proteinExistence type="predicted"/>
<evidence type="ECO:0000313" key="14">
    <source>
        <dbReference type="EMBL" id="AGH60948.1"/>
    </source>
</evidence>
<dbReference type="EMBL" id="KC613517">
    <property type="protein sequence ID" value="AGH60948.1"/>
    <property type="molecule type" value="Genomic_DNA"/>
</dbReference>
<sequence>MPQISRCSRHQLTVAALSLVFSNLARGATTNGVNAPAYATLCDIYNLKDAKPPTVWAKQFDDAQSLITAIYNLNISTASDTWLTNKDGEFANISDSAERDRQLKEWIKQVEATTAADTTTGKPGPYSKVPNNPFKPIANKQIDALYRQAQTKKGAFEQAKKEVTEAHTKANRKILDAIYGTGKSAFDTTAFTTTKQQMCGNGNNGHANVGKNILNDMICLCTAEGSQSDKACGEKDMGEVQSDATGAEAAAANLEGACTKKETKQELSEALIQSKVAAFFAHVGAIPDSQTDTSVRFVLGQAQSTGCKGSSDAQCVNYKAQLTTGGGGIPWVNQLEEAASILRRASIAYAEAAHIDAELKSLKAQAASLRNAAVIGIALPNGAEAAARLNDHKELSESAEQACNKLNSEQKCSADPKCSYETESDGTKKCKYNATKAKEKGVSVTQTQTGGSTAEGVKCSDHKDQATCEKANEGKTTKVCGWRSGKDNEDEKKKVKCLDSIFLLNKQFALSVVSAAFVALLF</sequence>
<evidence type="ECO:0000256" key="10">
    <source>
        <dbReference type="SAM" id="MobiDB-lite"/>
    </source>
</evidence>
<reference evidence="14" key="2">
    <citation type="journal article" date="2014" name="Mol. Biochem. Parasitol.">
        <title>Capturing the variant surface glycoprotein repertoire (the VSGnome) of Trypanosoma brucei Lister 427.</title>
        <authorList>
            <person name="Cross G.A."/>
            <person name="Kim H.S."/>
            <person name="Wickstead B."/>
        </authorList>
    </citation>
    <scope>NUCLEOTIDE SEQUENCE</scope>
    <source>
        <strain evidence="14">Lister 427</strain>
    </source>
</reference>
<dbReference type="Pfam" id="PF13206">
    <property type="entry name" value="VSG_B"/>
    <property type="match status" value="1"/>
</dbReference>
<feature type="coiled-coil region" evidence="9">
    <location>
        <begin position="352"/>
        <end position="409"/>
    </location>
</feature>
<keyword evidence="9" id="KW-0175">Coiled coil</keyword>
<evidence type="ECO:0000256" key="4">
    <source>
        <dbReference type="ARBA" id="ARBA00022622"/>
    </source>
</evidence>
<comment type="subcellular location">
    <subcellularLocation>
        <location evidence="2">Cell membrane</location>
        <topology evidence="2">Lipid-anchor</topology>
        <topology evidence="2">GPI-anchor</topology>
    </subcellularLocation>
</comment>
<evidence type="ECO:0000259" key="13">
    <source>
        <dbReference type="Pfam" id="PF13206"/>
    </source>
</evidence>
<evidence type="ECO:0000256" key="7">
    <source>
        <dbReference type="ARBA" id="ARBA00023180"/>
    </source>
</evidence>
<dbReference type="InterPro" id="IPR019609">
    <property type="entry name" value="Variant_surf_glycoprt_trypan_C"/>
</dbReference>
<dbReference type="Pfam" id="PF10659">
    <property type="entry name" value="Trypan_glycop_C"/>
    <property type="match status" value="1"/>
</dbReference>
<feature type="domain" description="Trypanosome variant surface glycoprotein B-type N-terminal" evidence="13">
    <location>
        <begin position="19"/>
        <end position="360"/>
    </location>
</feature>
<feature type="region of interest" description="Disordered" evidence="10">
    <location>
        <begin position="114"/>
        <end position="133"/>
    </location>
</feature>
<evidence type="ECO:0000313" key="15">
    <source>
        <dbReference type="EMBL" id="APD73009.1"/>
    </source>
</evidence>
<comment type="function">
    <text evidence="1">VSG forms a coat on the surface of the parasite. The trypanosome evades the immune response of the host by expressing a series of antigenically distinct VSGs from an estimated 1000 VSG genes.</text>
</comment>
<evidence type="ECO:0000256" key="3">
    <source>
        <dbReference type="ARBA" id="ARBA00022475"/>
    </source>
</evidence>
<organism evidence="14">
    <name type="scientific">Trypanosoma brucei</name>
    <dbReference type="NCBI Taxonomy" id="5691"/>
    <lineage>
        <taxon>Eukaryota</taxon>
        <taxon>Discoba</taxon>
        <taxon>Euglenozoa</taxon>
        <taxon>Kinetoplastea</taxon>
        <taxon>Metakinetoplastina</taxon>
        <taxon>Trypanosomatida</taxon>
        <taxon>Trypanosomatidae</taxon>
        <taxon>Trypanosoma</taxon>
    </lineage>
</organism>
<dbReference type="GO" id="GO:0098552">
    <property type="term" value="C:side of membrane"/>
    <property type="evidence" value="ECO:0007669"/>
    <property type="project" value="UniProtKB-KW"/>
</dbReference>
<evidence type="ECO:0000256" key="11">
    <source>
        <dbReference type="SAM" id="SignalP"/>
    </source>
</evidence>
<keyword evidence="8" id="KW-0449">Lipoprotein</keyword>
<accession>M4SWX3</accession>
<keyword evidence="3" id="KW-1003">Cell membrane</keyword>
<reference evidence="14" key="1">
    <citation type="submission" date="2013-02" db="EMBL/GenBank/DDBJ databases">
        <authorList>
            <person name="Cross G.A.M."/>
            <person name="Kim H.-S."/>
            <person name="Wickstead B."/>
        </authorList>
    </citation>
    <scope>NUCLEOTIDE SEQUENCE</scope>
    <source>
        <strain evidence="14">Lister 427</strain>
    </source>
</reference>
<evidence type="ECO:0000259" key="12">
    <source>
        <dbReference type="Pfam" id="PF10659"/>
    </source>
</evidence>
<reference evidence="15" key="3">
    <citation type="submission" date="2016-08" db="EMBL/GenBank/DDBJ databases">
        <title>VSG repertoire of Trypanosoma brucei EATRO 1125.</title>
        <authorList>
            <person name="Cross G.A."/>
        </authorList>
    </citation>
    <scope>NUCLEOTIDE SEQUENCE</scope>
    <source>
        <strain evidence="15">EATRO 1125</strain>
    </source>
</reference>
<evidence type="ECO:0000256" key="9">
    <source>
        <dbReference type="SAM" id="Coils"/>
    </source>
</evidence>
<keyword evidence="4" id="KW-0336">GPI-anchor</keyword>
<name>M4SWX3_9TRYP</name>
<dbReference type="GO" id="GO:0005886">
    <property type="term" value="C:plasma membrane"/>
    <property type="evidence" value="ECO:0007669"/>
    <property type="project" value="UniProtKB-SubCell"/>
</dbReference>
<keyword evidence="6" id="KW-0472">Membrane</keyword>
<feature type="signal peptide" evidence="11">
    <location>
        <begin position="1"/>
        <end position="27"/>
    </location>
</feature>
<evidence type="ECO:0000256" key="5">
    <source>
        <dbReference type="ARBA" id="ARBA00022729"/>
    </source>
</evidence>
<evidence type="ECO:0000256" key="8">
    <source>
        <dbReference type="ARBA" id="ARBA00023288"/>
    </source>
</evidence>
<dbReference type="EMBL" id="KX699053">
    <property type="protein sequence ID" value="APD73009.1"/>
    <property type="molecule type" value="Genomic_DNA"/>
</dbReference>
<evidence type="ECO:0000256" key="2">
    <source>
        <dbReference type="ARBA" id="ARBA00004609"/>
    </source>
</evidence>
<protein>
    <submittedName>
        <fullName evidence="15">Variant surface glycoprotein 1125.158</fullName>
    </submittedName>
    <submittedName>
        <fullName evidence="14">Variant surface glycoprotein 372</fullName>
    </submittedName>
</protein>
<dbReference type="VEuPathDB" id="TriTrypDB:Tb427_000198800"/>